<comment type="caution">
    <text evidence="1">The sequence shown here is derived from an EMBL/GenBank/DDBJ whole genome shotgun (WGS) entry which is preliminary data.</text>
</comment>
<dbReference type="EMBL" id="JAAGWQ010000271">
    <property type="protein sequence ID" value="KAF5657711.1"/>
    <property type="molecule type" value="Genomic_DNA"/>
</dbReference>
<dbReference type="OrthoDB" id="3358373at2759"/>
<sequence>MSSLSDREYLRWDAKGIEEIPPTEQQDIAEIVKKINESQRRFYEKNGHCFGGTHARTQGIVKGTLHVSNDLPSHLKQTELFAQAGEFPVICRYSSEPSDPKLDDRIPQPRGLAIKVFHVQGEMFDAGKDFPTQDIEFNSTPALDLADAKTTKEILDLRLEYGYNTKEQDEKIAKRSDKELQQARNQVPNQHLEAITFYSQTAYRFGDYVVKYNLVPNSEAQKDRRKETVEGQPDGVLHEWLRDFYKKNEAEYLFQVQLLEKLEEQPVEYGGTEWDSDKYPWQTVAKLVFPKQESWDEERNRFWVDHLRVDPWHGLVSFQPLGSPNRLRRILYPASSSFRRRINKKEEINVVSMDEIPGY</sequence>
<gene>
    <name evidence="1" type="ORF">FHETE_10274</name>
</gene>
<keyword evidence="2" id="KW-1185">Reference proteome</keyword>
<evidence type="ECO:0000313" key="1">
    <source>
        <dbReference type="EMBL" id="KAF5657711.1"/>
    </source>
</evidence>
<reference evidence="1 2" key="1">
    <citation type="submission" date="2020-05" db="EMBL/GenBank/DDBJ databases">
        <title>Identification and distribution of gene clusters putatively required for synthesis of sphingolipid metabolism inhibitors in phylogenetically diverse species of the filamentous fungus Fusarium.</title>
        <authorList>
            <person name="Kim H.-S."/>
            <person name="Busman M."/>
            <person name="Brown D.W."/>
            <person name="Divon H."/>
            <person name="Uhlig S."/>
            <person name="Proctor R.H."/>
        </authorList>
    </citation>
    <scope>NUCLEOTIDE SEQUENCE [LARGE SCALE GENOMIC DNA]</scope>
    <source>
        <strain evidence="1 2">NRRL 20693</strain>
    </source>
</reference>
<name>A0A8H5SV96_FUSHE</name>
<dbReference type="PANTHER" id="PTHR36195">
    <property type="entry name" value="DOMAIN PROTEIN, PUTATIVE (AFU_ORTHOLOGUE AFUA_5G01990)-RELATED-RELATED"/>
    <property type="match status" value="1"/>
</dbReference>
<dbReference type="SUPFAM" id="SSF56634">
    <property type="entry name" value="Heme-dependent catalase-like"/>
    <property type="match status" value="1"/>
</dbReference>
<accession>A0A8H5SV96</accession>
<proteinExistence type="predicted"/>
<dbReference type="PANTHER" id="PTHR36195:SF4">
    <property type="entry name" value="DOMAIN PROTEIN, PUTATIVE (AFU_ORTHOLOGUE AFUA_5G01990)-RELATED"/>
    <property type="match status" value="1"/>
</dbReference>
<dbReference type="InterPro" id="IPR020835">
    <property type="entry name" value="Catalase_sf"/>
</dbReference>
<dbReference type="GO" id="GO:0020037">
    <property type="term" value="F:heme binding"/>
    <property type="evidence" value="ECO:0007669"/>
    <property type="project" value="InterPro"/>
</dbReference>
<dbReference type="AlphaFoldDB" id="A0A8H5SV96"/>
<protein>
    <submittedName>
        <fullName evidence="1">Heme-dependent catalase</fullName>
    </submittedName>
</protein>
<dbReference type="Proteomes" id="UP000567885">
    <property type="component" value="Unassembled WGS sequence"/>
</dbReference>
<evidence type="ECO:0000313" key="2">
    <source>
        <dbReference type="Proteomes" id="UP000567885"/>
    </source>
</evidence>
<dbReference type="Gene3D" id="2.40.180.10">
    <property type="entry name" value="Catalase core domain"/>
    <property type="match status" value="1"/>
</dbReference>
<organism evidence="1 2">
    <name type="scientific">Fusarium heterosporum</name>
    <dbReference type="NCBI Taxonomy" id="42747"/>
    <lineage>
        <taxon>Eukaryota</taxon>
        <taxon>Fungi</taxon>
        <taxon>Dikarya</taxon>
        <taxon>Ascomycota</taxon>
        <taxon>Pezizomycotina</taxon>
        <taxon>Sordariomycetes</taxon>
        <taxon>Hypocreomycetidae</taxon>
        <taxon>Hypocreales</taxon>
        <taxon>Nectriaceae</taxon>
        <taxon>Fusarium</taxon>
        <taxon>Fusarium heterosporum species complex</taxon>
    </lineage>
</organism>